<protein>
    <submittedName>
        <fullName evidence="2">BTB domain-containing protein</fullName>
    </submittedName>
</protein>
<dbReference type="Proteomes" id="UP000887580">
    <property type="component" value="Unplaced"/>
</dbReference>
<evidence type="ECO:0000313" key="1">
    <source>
        <dbReference type="Proteomes" id="UP000887580"/>
    </source>
</evidence>
<organism evidence="1 2">
    <name type="scientific">Panagrolaimus sp. PS1159</name>
    <dbReference type="NCBI Taxonomy" id="55785"/>
    <lineage>
        <taxon>Eukaryota</taxon>
        <taxon>Metazoa</taxon>
        <taxon>Ecdysozoa</taxon>
        <taxon>Nematoda</taxon>
        <taxon>Chromadorea</taxon>
        <taxon>Rhabditida</taxon>
        <taxon>Tylenchina</taxon>
        <taxon>Panagrolaimomorpha</taxon>
        <taxon>Panagrolaimoidea</taxon>
        <taxon>Panagrolaimidae</taxon>
        <taxon>Panagrolaimus</taxon>
    </lineage>
</organism>
<proteinExistence type="predicted"/>
<reference evidence="2" key="1">
    <citation type="submission" date="2022-11" db="UniProtKB">
        <authorList>
            <consortium name="WormBaseParasite"/>
        </authorList>
    </citation>
    <scope>IDENTIFICATION</scope>
</reference>
<name>A0AC35F874_9BILA</name>
<accession>A0AC35F874</accession>
<evidence type="ECO:0000313" key="2">
    <source>
        <dbReference type="WBParaSite" id="PS1159_v2.g14761.t1"/>
    </source>
</evidence>
<sequence>MEIELKGTLKALGIKRKAPESSSLGQVLWENDEDKDITIIAEKQEIKIHKWILCAKSPVFKAELNSGMKEALEKRIEIPEFSLETVKIFVEYCYEKDIKELFTEENASELLHFSDKYNIQLLH</sequence>
<dbReference type="WBParaSite" id="PS1159_v2.g14761.t1">
    <property type="protein sequence ID" value="PS1159_v2.g14761.t1"/>
    <property type="gene ID" value="PS1159_v2.g14761"/>
</dbReference>